<keyword evidence="1" id="KW-0812">Transmembrane</keyword>
<reference evidence="2 3" key="1">
    <citation type="submission" date="2014-11" db="EMBL/GenBank/DDBJ databases">
        <authorList>
            <person name="Zhu J."/>
            <person name="Qi W."/>
            <person name="Song R."/>
        </authorList>
    </citation>
    <scope>NUCLEOTIDE SEQUENCE [LARGE SCALE GENOMIC DNA]</scope>
</reference>
<dbReference type="Proteomes" id="UP000041254">
    <property type="component" value="Unassembled WGS sequence"/>
</dbReference>
<sequence length="371" mass="41417">MDACQASTTGCTRRRRSAVLHHRLSVAATVFLSSLLSMQLATSLRVTQLDILRSRSHPRRHLPRDPFIAFLHSPLTLAVPASPLPSSRHHPQHSRRMRAPTLSTVTLRMSASASAAGSPDEEAMEDESIGKEIIMKDQATNRYLQATVYDVLPVNDIKYVLCAPNLTPVCFSREDPESGMQLQIGADEPIVDELWGLVAPQLEEEGVVLYRTPFVLTADGELDAFMEEQEGKEAEEGAGDGVFRDENGQWWVETDTGKVPIKYTGYSPTLGVEDEEDALSDYMGDYEEEWTAGEISADMEEDVTPLASLEYKGVEYELSRLPDSIRMFGVPTDEVFDGKPVYTWPSDEEIETLEYGLDEDRRMLEQIPKGI</sequence>
<evidence type="ECO:0000313" key="3">
    <source>
        <dbReference type="Proteomes" id="UP000041254"/>
    </source>
</evidence>
<dbReference type="VEuPathDB" id="CryptoDB:Vbra_1476"/>
<gene>
    <name evidence="2" type="ORF">Vbra_1476</name>
</gene>
<evidence type="ECO:0000256" key="1">
    <source>
        <dbReference type="SAM" id="Phobius"/>
    </source>
</evidence>
<organism evidence="2 3">
    <name type="scientific">Vitrella brassicaformis (strain CCMP3155)</name>
    <dbReference type="NCBI Taxonomy" id="1169540"/>
    <lineage>
        <taxon>Eukaryota</taxon>
        <taxon>Sar</taxon>
        <taxon>Alveolata</taxon>
        <taxon>Colpodellida</taxon>
        <taxon>Vitrellaceae</taxon>
        <taxon>Vitrella</taxon>
    </lineage>
</organism>
<dbReference type="AlphaFoldDB" id="A0A0G4E9F8"/>
<keyword evidence="3" id="KW-1185">Reference proteome</keyword>
<protein>
    <submittedName>
        <fullName evidence="2">Uncharacterized protein</fullName>
    </submittedName>
</protein>
<name>A0A0G4E9F8_VITBC</name>
<evidence type="ECO:0000313" key="2">
    <source>
        <dbReference type="EMBL" id="CEL91873.1"/>
    </source>
</evidence>
<keyword evidence="1" id="KW-1133">Transmembrane helix</keyword>
<accession>A0A0G4E9F8</accession>
<dbReference type="EMBL" id="CDMY01000027">
    <property type="protein sequence ID" value="CEL91873.1"/>
    <property type="molecule type" value="Genomic_DNA"/>
</dbReference>
<feature type="transmembrane region" description="Helical" evidence="1">
    <location>
        <begin position="24"/>
        <end position="46"/>
    </location>
</feature>
<keyword evidence="1" id="KW-0472">Membrane</keyword>
<proteinExistence type="predicted"/>
<dbReference type="InParanoid" id="A0A0G4E9F8"/>